<evidence type="ECO:0000313" key="4">
    <source>
        <dbReference type="Proteomes" id="UP000825228"/>
    </source>
</evidence>
<keyword evidence="4" id="KW-1185">Reference proteome</keyword>
<keyword evidence="2" id="KW-0812">Transmembrane</keyword>
<feature type="region of interest" description="Disordered" evidence="1">
    <location>
        <begin position="89"/>
        <end position="108"/>
    </location>
</feature>
<comment type="caution">
    <text evidence="3">The sequence shown here is derived from an EMBL/GenBank/DDBJ whole genome shotgun (WGS) entry which is preliminary data.</text>
</comment>
<protein>
    <submittedName>
        <fullName evidence="3">Uncharacterized protein</fullName>
    </submittedName>
</protein>
<dbReference type="EMBL" id="JABUBU010000005">
    <property type="protein sequence ID" value="MBY6366860.1"/>
    <property type="molecule type" value="Genomic_DNA"/>
</dbReference>
<feature type="transmembrane region" description="Helical" evidence="2">
    <location>
        <begin position="6"/>
        <end position="23"/>
    </location>
</feature>
<reference evidence="3 4" key="1">
    <citation type="submission" date="2020-06" db="EMBL/GenBank/DDBJ databases">
        <title>Taxonomy, biology and ecology of Rhodococcus bacteria occurring in California pistachio and other woody hosts as revealed by genome sequence analyses.</title>
        <authorList>
            <person name="Gai Y."/>
            <person name="Riely B."/>
        </authorList>
    </citation>
    <scope>NUCLEOTIDE SEQUENCE [LARGE SCALE GENOMIC DNA]</scope>
    <source>
        <strain evidence="3 4">BP-281</strain>
    </source>
</reference>
<dbReference type="Proteomes" id="UP000825228">
    <property type="component" value="Unassembled WGS sequence"/>
</dbReference>
<dbReference type="RefSeq" id="WP_222684184.1">
    <property type="nucleotide sequence ID" value="NZ_JABUBT010000034.1"/>
</dbReference>
<name>A0ABS7P3I8_9NOCA</name>
<proteinExistence type="predicted"/>
<evidence type="ECO:0000313" key="3">
    <source>
        <dbReference type="EMBL" id="MBY6366860.1"/>
    </source>
</evidence>
<accession>A0ABS7P3I8</accession>
<keyword evidence="2" id="KW-0472">Membrane</keyword>
<gene>
    <name evidence="3" type="ORF">HQ603_08850</name>
</gene>
<evidence type="ECO:0000256" key="1">
    <source>
        <dbReference type="SAM" id="MobiDB-lite"/>
    </source>
</evidence>
<keyword evidence="2" id="KW-1133">Transmembrane helix</keyword>
<evidence type="ECO:0000256" key="2">
    <source>
        <dbReference type="SAM" id="Phobius"/>
    </source>
</evidence>
<feature type="compositionally biased region" description="Polar residues" evidence="1">
    <location>
        <begin position="97"/>
        <end position="108"/>
    </location>
</feature>
<sequence length="108" mass="11971">MSAQAWVTLTVGVLAVVGVAFTVRQRTIADKRSQAWQRITWCLDHTLSDKDDEAELGWDVYATVTDSPLITATERDVLRAVSNRSARALAQVKETGDTGNWNDPQEPQ</sequence>
<organism evidence="3 4">
    <name type="scientific">Rhodococcoides corynebacterioides</name>
    <dbReference type="NCBI Taxonomy" id="53972"/>
    <lineage>
        <taxon>Bacteria</taxon>
        <taxon>Bacillati</taxon>
        <taxon>Actinomycetota</taxon>
        <taxon>Actinomycetes</taxon>
        <taxon>Mycobacteriales</taxon>
        <taxon>Nocardiaceae</taxon>
        <taxon>Rhodococcoides</taxon>
    </lineage>
</organism>